<comment type="caution">
    <text evidence="1">The sequence shown here is derived from an EMBL/GenBank/DDBJ whole genome shotgun (WGS) entry which is preliminary data.</text>
</comment>
<dbReference type="AlphaFoldDB" id="A0A9P6QNL1"/>
<organism evidence="1 2">
    <name type="scientific">Linnemannia gamsii</name>
    <dbReference type="NCBI Taxonomy" id="64522"/>
    <lineage>
        <taxon>Eukaryota</taxon>
        <taxon>Fungi</taxon>
        <taxon>Fungi incertae sedis</taxon>
        <taxon>Mucoromycota</taxon>
        <taxon>Mortierellomycotina</taxon>
        <taxon>Mortierellomycetes</taxon>
        <taxon>Mortierellales</taxon>
        <taxon>Mortierellaceae</taxon>
        <taxon>Linnemannia</taxon>
    </lineage>
</organism>
<proteinExistence type="predicted"/>
<reference evidence="1" key="1">
    <citation type="journal article" date="2020" name="Fungal Divers.">
        <title>Resolving the Mortierellaceae phylogeny through synthesis of multi-gene phylogenetics and phylogenomics.</title>
        <authorList>
            <person name="Vandepol N."/>
            <person name="Liber J."/>
            <person name="Desiro A."/>
            <person name="Na H."/>
            <person name="Kennedy M."/>
            <person name="Barry K."/>
            <person name="Grigoriev I.V."/>
            <person name="Miller A.N."/>
            <person name="O'Donnell K."/>
            <person name="Stajich J.E."/>
            <person name="Bonito G."/>
        </authorList>
    </citation>
    <scope>NUCLEOTIDE SEQUENCE</scope>
    <source>
        <strain evidence="1">NVP60</strain>
    </source>
</reference>
<sequence>MFDRYYELPVFEVKVLAQYHGVVVDRIENTPTLQGVRGSRHVYFTRIRPNVDETFEEDYAEDETFEEDYAEDETFEEDHVEDEVFKEIHVEGGTPENSK</sequence>
<gene>
    <name evidence="1" type="ORF">BGZ97_008210</name>
</gene>
<name>A0A9P6QNL1_9FUNG</name>
<protein>
    <submittedName>
        <fullName evidence="1">Uncharacterized protein</fullName>
    </submittedName>
</protein>
<evidence type="ECO:0000313" key="2">
    <source>
        <dbReference type="Proteomes" id="UP000823405"/>
    </source>
</evidence>
<dbReference type="EMBL" id="JAAAIN010003714">
    <property type="protein sequence ID" value="KAG0284402.1"/>
    <property type="molecule type" value="Genomic_DNA"/>
</dbReference>
<accession>A0A9P6QNL1</accession>
<dbReference type="Proteomes" id="UP000823405">
    <property type="component" value="Unassembled WGS sequence"/>
</dbReference>
<keyword evidence="2" id="KW-1185">Reference proteome</keyword>
<evidence type="ECO:0000313" key="1">
    <source>
        <dbReference type="EMBL" id="KAG0284402.1"/>
    </source>
</evidence>